<name>A0A0G4ARK7_9BACT</name>
<dbReference type="InterPro" id="IPR025272">
    <property type="entry name" value="SocA_Panacea"/>
</dbReference>
<dbReference type="AlphaFoldDB" id="A0A0G4ARK7"/>
<reference evidence="2 3" key="1">
    <citation type="journal article" date="2015" name="Nature">
        <title>rRNA introns, odd ribosomes, and small enigmatic genomes across a large radiation of phyla.</title>
        <authorList>
            <person name="Brown C.T."/>
            <person name="Hug L.A."/>
            <person name="Thomas B.C."/>
            <person name="Sharon I."/>
            <person name="Castelle C.J."/>
            <person name="Singh A."/>
            <person name="Wilkins M.J."/>
            <person name="Williams K.H."/>
            <person name="Banfield J.F."/>
        </authorList>
    </citation>
    <scope>NUCLEOTIDE SEQUENCE [LARGE SCALE GENOMIC DNA]</scope>
</reference>
<evidence type="ECO:0000259" key="1">
    <source>
        <dbReference type="Pfam" id="PF13274"/>
    </source>
</evidence>
<dbReference type="EMBL" id="CP011209">
    <property type="protein sequence ID" value="AKM77768.1"/>
    <property type="molecule type" value="Genomic_DNA"/>
</dbReference>
<sequence>MQKSKSLVIAEYFISKSQIAGEEITNKKIQKLLYYAQAWSLVFNGEKIFDDQIEAWVHGPAIPLIYFEFKKFGFGNISITVNKSDFEALSDKEEKLLDNVWSAYGKFDADYLELLTHNEEPWQKARSGCAIDEYCNNEINTDLMKEYYGRRLEEIKKGQ</sequence>
<dbReference type="Pfam" id="PF13274">
    <property type="entry name" value="SocA_Panacea"/>
    <property type="match status" value="1"/>
</dbReference>
<dbReference type="Proteomes" id="UP000035656">
    <property type="component" value="Chromosome"/>
</dbReference>
<organism evidence="2 3">
    <name type="scientific">Candidatus Wolfebacteria bacterium GW2011_GWB1_47_1</name>
    <dbReference type="NCBI Taxonomy" id="1619007"/>
    <lineage>
        <taxon>Bacteria</taxon>
        <taxon>Candidatus Wolfeibacteriota</taxon>
    </lineage>
</organism>
<dbReference type="STRING" id="1619007.UX70_C0001G0030"/>
<evidence type="ECO:0000313" key="3">
    <source>
        <dbReference type="Proteomes" id="UP000035656"/>
    </source>
</evidence>
<accession>A0A0G4ARK7</accession>
<evidence type="ECO:0000313" key="2">
    <source>
        <dbReference type="EMBL" id="AKM77768.1"/>
    </source>
</evidence>
<proteinExistence type="predicted"/>
<gene>
    <name evidence="2" type="ORF">UX70_C0001G0030</name>
</gene>
<protein>
    <submittedName>
        <fullName evidence="2">Putative phage-associated protein</fullName>
    </submittedName>
</protein>
<dbReference type="KEGG" id="pwo:UX70_C0001G0030"/>
<feature type="domain" description="Antitoxin SocA-like Panacea" evidence="1">
    <location>
        <begin position="29"/>
        <end position="123"/>
    </location>
</feature>